<dbReference type="PANTHER" id="PTHR42932">
    <property type="entry name" value="GENERAL STRESS PROTEIN 20U"/>
    <property type="match status" value="1"/>
</dbReference>
<dbReference type="Proteomes" id="UP001527882">
    <property type="component" value="Unassembled WGS sequence"/>
</dbReference>
<comment type="caution">
    <text evidence="4">The sequence shown here is derived from an EMBL/GenBank/DDBJ whole genome shotgun (WGS) entry which is preliminary data.</text>
</comment>
<sequence>MKTSLHDILNRQIANWSVLYMKLHHYHWYVKGEPFFTLHMKFEELYTEASLHVDALAERLLALGGKPVATLSGVLEEASVSDASGGESAQQMVGTIVSDFVRLTAELKAGMQAAAAAQDETTGDLLLGIHAGLEKHVWMLNAFLGK</sequence>
<evidence type="ECO:0000259" key="3">
    <source>
        <dbReference type="Pfam" id="PF00210"/>
    </source>
</evidence>
<dbReference type="InterPro" id="IPR012347">
    <property type="entry name" value="Ferritin-like"/>
</dbReference>
<dbReference type="PROSITE" id="PS00818">
    <property type="entry name" value="DPS_1"/>
    <property type="match status" value="1"/>
</dbReference>
<dbReference type="RefSeq" id="WP_269880941.1">
    <property type="nucleotide sequence ID" value="NZ_JAQAGZ010000004.1"/>
</dbReference>
<feature type="domain" description="Ferritin/DPS" evidence="3">
    <location>
        <begin position="7"/>
        <end position="146"/>
    </location>
</feature>
<dbReference type="PRINTS" id="PR01346">
    <property type="entry name" value="HELNAPAPROT"/>
</dbReference>
<gene>
    <name evidence="4" type="ORF">O9H85_07210</name>
</gene>
<reference evidence="4 5" key="1">
    <citation type="submission" date="2022-12" db="EMBL/GenBank/DDBJ databases">
        <title>Draft genome sequence of Paenibacillus sp. dW9.</title>
        <authorList>
            <person name="Choi E.-W."/>
            <person name="Kim D.-U."/>
        </authorList>
    </citation>
    <scope>NUCLEOTIDE SEQUENCE [LARGE SCALE GENOMIC DNA]</scope>
    <source>
        <strain evidence="5">dW9</strain>
    </source>
</reference>
<name>A0ABT4Q5X5_9BACL</name>
<dbReference type="PROSITE" id="PS00819">
    <property type="entry name" value="DPS_2"/>
    <property type="match status" value="1"/>
</dbReference>
<dbReference type="Gene3D" id="1.20.1260.10">
    <property type="match status" value="1"/>
</dbReference>
<proteinExistence type="inferred from homology"/>
<evidence type="ECO:0000313" key="4">
    <source>
        <dbReference type="EMBL" id="MCZ8512218.1"/>
    </source>
</evidence>
<protein>
    <submittedName>
        <fullName evidence="4">DNA starvation/stationary phase protection protein</fullName>
    </submittedName>
</protein>
<accession>A0ABT4Q5X5</accession>
<organism evidence="4 5">
    <name type="scientific">Paenibacillus gyeongsangnamensis</name>
    <dbReference type="NCBI Taxonomy" id="3388067"/>
    <lineage>
        <taxon>Bacteria</taxon>
        <taxon>Bacillati</taxon>
        <taxon>Bacillota</taxon>
        <taxon>Bacilli</taxon>
        <taxon>Bacillales</taxon>
        <taxon>Paenibacillaceae</taxon>
        <taxon>Paenibacillus</taxon>
    </lineage>
</organism>
<dbReference type="CDD" id="cd01043">
    <property type="entry name" value="DPS"/>
    <property type="match status" value="1"/>
</dbReference>
<evidence type="ECO:0000256" key="1">
    <source>
        <dbReference type="ARBA" id="ARBA00009497"/>
    </source>
</evidence>
<dbReference type="InterPro" id="IPR009078">
    <property type="entry name" value="Ferritin-like_SF"/>
</dbReference>
<dbReference type="Pfam" id="PF00210">
    <property type="entry name" value="Ferritin"/>
    <property type="match status" value="1"/>
</dbReference>
<keyword evidence="5" id="KW-1185">Reference proteome</keyword>
<dbReference type="InterPro" id="IPR002177">
    <property type="entry name" value="DPS_DNA-bd"/>
</dbReference>
<evidence type="ECO:0000256" key="2">
    <source>
        <dbReference type="RuleBase" id="RU003875"/>
    </source>
</evidence>
<dbReference type="SUPFAM" id="SSF47240">
    <property type="entry name" value="Ferritin-like"/>
    <property type="match status" value="1"/>
</dbReference>
<comment type="similarity">
    <text evidence="1 2">Belongs to the Dps family.</text>
</comment>
<dbReference type="EMBL" id="JAQAGZ010000004">
    <property type="protein sequence ID" value="MCZ8512218.1"/>
    <property type="molecule type" value="Genomic_DNA"/>
</dbReference>
<dbReference type="PIRSF" id="PIRSF005900">
    <property type="entry name" value="Dps"/>
    <property type="match status" value="1"/>
</dbReference>
<dbReference type="InterPro" id="IPR008331">
    <property type="entry name" value="Ferritin_DPS_dom"/>
</dbReference>
<dbReference type="InterPro" id="IPR023188">
    <property type="entry name" value="DPS_DNA-bd_CS"/>
</dbReference>
<dbReference type="PANTHER" id="PTHR42932:SF1">
    <property type="entry name" value="GENERAL STRESS PROTEIN 20U"/>
    <property type="match status" value="1"/>
</dbReference>
<evidence type="ECO:0000313" key="5">
    <source>
        <dbReference type="Proteomes" id="UP001527882"/>
    </source>
</evidence>